<protein>
    <submittedName>
        <fullName evidence="14">Uncharacterized protein</fullName>
    </submittedName>
</protein>
<dbReference type="GO" id="GO:0005509">
    <property type="term" value="F:calcium ion binding"/>
    <property type="evidence" value="ECO:0007669"/>
    <property type="project" value="InterPro"/>
</dbReference>
<name>A0A0D2WHC3_CAPO3</name>
<dbReference type="InParanoid" id="A0A0D2WHC3"/>
<evidence type="ECO:0000259" key="12">
    <source>
        <dbReference type="PROSITE" id="PS50222"/>
    </source>
</evidence>
<evidence type="ECO:0000256" key="4">
    <source>
        <dbReference type="ARBA" id="ARBA00022553"/>
    </source>
</evidence>
<dbReference type="STRING" id="595528.A0A0D2WHC3"/>
<dbReference type="SUPFAM" id="SSF47473">
    <property type="entry name" value="EF-hand"/>
    <property type="match status" value="1"/>
</dbReference>
<dbReference type="Pfam" id="PF12763">
    <property type="entry name" value="EH"/>
    <property type="match status" value="1"/>
</dbReference>
<dbReference type="PANTHER" id="PTHR11216">
    <property type="entry name" value="EH DOMAIN"/>
    <property type="match status" value="1"/>
</dbReference>
<keyword evidence="3" id="KW-1003">Cell membrane</keyword>
<dbReference type="Pfam" id="PF18150">
    <property type="entry name" value="DUF5600"/>
    <property type="match status" value="1"/>
</dbReference>
<dbReference type="Gene3D" id="3.40.50.300">
    <property type="entry name" value="P-loop containing nucleotide triphosphate hydrolases"/>
    <property type="match status" value="1"/>
</dbReference>
<dbReference type="GO" id="GO:0005525">
    <property type="term" value="F:GTP binding"/>
    <property type="evidence" value="ECO:0007669"/>
    <property type="project" value="InterPro"/>
</dbReference>
<accession>A0A0D2WHC3</accession>
<dbReference type="PROSITE" id="PS50031">
    <property type="entry name" value="EH"/>
    <property type="match status" value="1"/>
</dbReference>
<dbReference type="Gene3D" id="1.10.238.10">
    <property type="entry name" value="EF-hand"/>
    <property type="match status" value="1"/>
</dbReference>
<evidence type="ECO:0000256" key="5">
    <source>
        <dbReference type="ARBA" id="ARBA00022723"/>
    </source>
</evidence>
<dbReference type="RefSeq" id="XP_004365433.1">
    <property type="nucleotide sequence ID" value="XM_004365376.2"/>
</dbReference>
<dbReference type="GO" id="GO:0005524">
    <property type="term" value="F:ATP binding"/>
    <property type="evidence" value="ECO:0007669"/>
    <property type="project" value="UniProtKB-KW"/>
</dbReference>
<keyword evidence="7" id="KW-0967">Endosome</keyword>
<dbReference type="InterPro" id="IPR045063">
    <property type="entry name" value="Dynamin_N"/>
</dbReference>
<dbReference type="PROSITE" id="PS51718">
    <property type="entry name" value="G_DYNAMIN_2"/>
    <property type="match status" value="1"/>
</dbReference>
<proteinExistence type="predicted"/>
<dbReference type="CDD" id="cd00052">
    <property type="entry name" value="EH"/>
    <property type="match status" value="1"/>
</dbReference>
<dbReference type="SMART" id="SM00027">
    <property type="entry name" value="EH"/>
    <property type="match status" value="1"/>
</dbReference>
<evidence type="ECO:0000256" key="6">
    <source>
        <dbReference type="ARBA" id="ARBA00022741"/>
    </source>
</evidence>
<keyword evidence="4" id="KW-0597">Phosphoprotein</keyword>
<dbReference type="GO" id="GO:0016197">
    <property type="term" value="P:endosomal transport"/>
    <property type="evidence" value="ECO:0007669"/>
    <property type="project" value="TreeGrafter"/>
</dbReference>
<dbReference type="InterPro" id="IPR027417">
    <property type="entry name" value="P-loop_NTPase"/>
</dbReference>
<dbReference type="Pfam" id="PF00350">
    <property type="entry name" value="Dynamin_N"/>
    <property type="match status" value="1"/>
</dbReference>
<dbReference type="InterPro" id="IPR011992">
    <property type="entry name" value="EF-hand-dom_pair"/>
</dbReference>
<evidence type="ECO:0000313" key="15">
    <source>
        <dbReference type="Proteomes" id="UP000008743"/>
    </source>
</evidence>
<evidence type="ECO:0000256" key="2">
    <source>
        <dbReference type="ARBA" id="ARBA00004413"/>
    </source>
</evidence>
<keyword evidence="6" id="KW-0547">Nucleotide-binding</keyword>
<sequence>MGKKNKEKTPGDDRKVTSAVVEGLKKLYKSKVLPLEQLYKFADFHSPYMLDSDFDARPMVLMLGQYSTGKTTFIRYLVERDFPGMHIGPEPTTDRFCAIQYGNEERVTPGNALAVQADKPFRGLTKFGTAFLSKFQGAETPAPILEELTIIDTPGVLSGEKQRLGRSYDFVQVTEWFAEKCDLILLLFDAHKLDISDEFKRVITSLKGHDDKIRLVLNKADMITGQQLMRVYGALMWSLGKVIQTPEVMRVYIGSFWDQPLHNDENKRLFDAEQRDLLSDLRALPRNSAVRKINELVKRARLAKVHALIISHLKNEMPAMFGKSAKQAELIANLEEECVKIQRQHGIPPGDFPDLNRMKELLSVHDFGKFPKLDKRIIESMDEVLANDIPALMRKFPQDTATKAEQLLGELGEANPFALANANPFATVKFLVDQIDENSRAKFYGIFESLKPVDGKIDGNQAKSVLVESKLPRDVLGKIWVLADVDKDGKLDCEEFALAMHFVHVRLADEPLPAVLPRSLYPPKLLAQMASEAH</sequence>
<evidence type="ECO:0000256" key="1">
    <source>
        <dbReference type="ARBA" id="ARBA00004125"/>
    </source>
</evidence>
<comment type="subcellular location">
    <subcellularLocation>
        <location evidence="2">Cell membrane</location>
        <topology evidence="2">Peripheral membrane protein</topology>
        <orientation evidence="2">Cytoplasmic side</orientation>
    </subcellularLocation>
    <subcellularLocation>
        <location evidence="1">Endosome membrane</location>
        <topology evidence="1">Peripheral membrane protein</topology>
        <orientation evidence="1">Cytoplasmic side</orientation>
    </subcellularLocation>
</comment>
<dbReference type="PROSITE" id="PS50222">
    <property type="entry name" value="EF_HAND_2"/>
    <property type="match status" value="1"/>
</dbReference>
<evidence type="ECO:0000256" key="10">
    <source>
        <dbReference type="ARBA" id="ARBA00023136"/>
    </source>
</evidence>
<dbReference type="CDD" id="cd09913">
    <property type="entry name" value="EHD"/>
    <property type="match status" value="1"/>
</dbReference>
<evidence type="ECO:0000256" key="9">
    <source>
        <dbReference type="ARBA" id="ARBA00022840"/>
    </source>
</evidence>
<keyword evidence="10" id="KW-0472">Membrane</keyword>
<organism evidence="14 15">
    <name type="scientific">Capsaspora owczarzaki (strain ATCC 30864)</name>
    <dbReference type="NCBI Taxonomy" id="595528"/>
    <lineage>
        <taxon>Eukaryota</taxon>
        <taxon>Filasterea</taxon>
        <taxon>Capsaspora</taxon>
    </lineage>
</organism>
<keyword evidence="8" id="KW-0106">Calcium</keyword>
<dbReference type="eggNOG" id="KOG1954">
    <property type="taxonomic scope" value="Eukaryota"/>
</dbReference>
<dbReference type="Proteomes" id="UP000008743">
    <property type="component" value="Unassembled WGS sequence"/>
</dbReference>
<dbReference type="Gene3D" id="1.10.268.20">
    <property type="match status" value="1"/>
</dbReference>
<dbReference type="OMA" id="LMIGQYS"/>
<evidence type="ECO:0000256" key="3">
    <source>
        <dbReference type="ARBA" id="ARBA00022475"/>
    </source>
</evidence>
<dbReference type="SUPFAM" id="SSF52540">
    <property type="entry name" value="P-loop containing nucleoside triphosphate hydrolases"/>
    <property type="match status" value="1"/>
</dbReference>
<evidence type="ECO:0000259" key="13">
    <source>
        <dbReference type="PROSITE" id="PS51718"/>
    </source>
</evidence>
<feature type="domain" description="EF-hand" evidence="12">
    <location>
        <begin position="471"/>
        <end position="506"/>
    </location>
</feature>
<evidence type="ECO:0000313" key="14">
    <source>
        <dbReference type="EMBL" id="KJE89000.1"/>
    </source>
</evidence>
<dbReference type="GO" id="GO:0006897">
    <property type="term" value="P:endocytosis"/>
    <property type="evidence" value="ECO:0007669"/>
    <property type="project" value="TreeGrafter"/>
</dbReference>
<dbReference type="FunFam" id="3.40.50.300:FF:000147">
    <property type="entry name" value="EH domain-containing protein 1"/>
    <property type="match status" value="1"/>
</dbReference>
<dbReference type="EMBL" id="KE346360">
    <property type="protein sequence ID" value="KJE89000.1"/>
    <property type="molecule type" value="Genomic_DNA"/>
</dbReference>
<evidence type="ECO:0000259" key="11">
    <source>
        <dbReference type="PROSITE" id="PS50031"/>
    </source>
</evidence>
<dbReference type="InterPro" id="IPR030381">
    <property type="entry name" value="G_DYNAMIN_dom"/>
</dbReference>
<dbReference type="PhylomeDB" id="A0A0D2WHC3"/>
<dbReference type="AlphaFoldDB" id="A0A0D2WHC3"/>
<keyword evidence="5" id="KW-0479">Metal-binding</keyword>
<reference evidence="15" key="1">
    <citation type="submission" date="2011-02" db="EMBL/GenBank/DDBJ databases">
        <title>The Genome Sequence of Capsaspora owczarzaki ATCC 30864.</title>
        <authorList>
            <person name="Russ C."/>
            <person name="Cuomo C."/>
            <person name="Burger G."/>
            <person name="Gray M.W."/>
            <person name="Holland P.W.H."/>
            <person name="King N."/>
            <person name="Lang F.B.F."/>
            <person name="Roger A.J."/>
            <person name="Ruiz-Trillo I."/>
            <person name="Young S.K."/>
            <person name="Zeng Q."/>
            <person name="Gargeya S."/>
            <person name="Alvarado L."/>
            <person name="Berlin A."/>
            <person name="Chapman S.B."/>
            <person name="Chen Z."/>
            <person name="Freedman E."/>
            <person name="Gellesch M."/>
            <person name="Goldberg J."/>
            <person name="Griggs A."/>
            <person name="Gujja S."/>
            <person name="Heilman E."/>
            <person name="Heiman D."/>
            <person name="Howarth C."/>
            <person name="Mehta T."/>
            <person name="Neiman D."/>
            <person name="Pearson M."/>
            <person name="Roberts A."/>
            <person name="Saif S."/>
            <person name="Shea T."/>
            <person name="Shenoy N."/>
            <person name="Sisk P."/>
            <person name="Stolte C."/>
            <person name="Sykes S."/>
            <person name="White J."/>
            <person name="Yandava C."/>
            <person name="Haas B."/>
            <person name="Nusbaum C."/>
            <person name="Birren B."/>
        </authorList>
    </citation>
    <scope>NUCLEOTIDE SEQUENCE</scope>
    <source>
        <strain evidence="15">ATCC 30864</strain>
    </source>
</reference>
<dbReference type="GO" id="GO:0055038">
    <property type="term" value="C:recycling endosome membrane"/>
    <property type="evidence" value="ECO:0007669"/>
    <property type="project" value="UniProtKB-SubCell"/>
</dbReference>
<dbReference type="GO" id="GO:0005886">
    <property type="term" value="C:plasma membrane"/>
    <property type="evidence" value="ECO:0007669"/>
    <property type="project" value="UniProtKB-SubCell"/>
</dbReference>
<gene>
    <name evidence="14" type="ORF">CAOG_000562</name>
</gene>
<dbReference type="InterPro" id="IPR000261">
    <property type="entry name" value="EH_dom"/>
</dbReference>
<dbReference type="PANTHER" id="PTHR11216:SF31">
    <property type="entry name" value="AT21416P"/>
    <property type="match status" value="1"/>
</dbReference>
<dbReference type="OrthoDB" id="1716625at2759"/>
<dbReference type="Pfam" id="PF16880">
    <property type="entry name" value="EHD_N"/>
    <property type="match status" value="1"/>
</dbReference>
<keyword evidence="9" id="KW-0067">ATP-binding</keyword>
<dbReference type="InterPro" id="IPR031692">
    <property type="entry name" value="EHD_N"/>
</dbReference>
<dbReference type="InterPro" id="IPR040990">
    <property type="entry name" value="DUF5600"/>
</dbReference>
<dbReference type="InterPro" id="IPR018247">
    <property type="entry name" value="EF_Hand_1_Ca_BS"/>
</dbReference>
<dbReference type="InterPro" id="IPR002048">
    <property type="entry name" value="EF_hand_dom"/>
</dbReference>
<keyword evidence="15" id="KW-1185">Reference proteome</keyword>
<evidence type="ECO:0000256" key="8">
    <source>
        <dbReference type="ARBA" id="ARBA00022837"/>
    </source>
</evidence>
<dbReference type="PROSITE" id="PS00018">
    <property type="entry name" value="EF_HAND_1"/>
    <property type="match status" value="1"/>
</dbReference>
<feature type="domain" description="EH" evidence="11">
    <location>
        <begin position="439"/>
        <end position="527"/>
    </location>
</feature>
<feature type="domain" description="Dynamin-type G" evidence="13">
    <location>
        <begin position="54"/>
        <end position="290"/>
    </location>
</feature>
<evidence type="ECO:0000256" key="7">
    <source>
        <dbReference type="ARBA" id="ARBA00022753"/>
    </source>
</evidence>